<proteinExistence type="predicted"/>
<evidence type="ECO:0000313" key="2">
    <source>
        <dbReference type="Proteomes" id="UP000092445"/>
    </source>
</evidence>
<reference evidence="1" key="2">
    <citation type="submission" date="2020-05" db="UniProtKB">
        <authorList>
            <consortium name="EnsemblMetazoa"/>
        </authorList>
    </citation>
    <scope>IDENTIFICATION</scope>
    <source>
        <strain evidence="1">IAEA</strain>
    </source>
</reference>
<evidence type="ECO:0000313" key="1">
    <source>
        <dbReference type="EnsemblMetazoa" id="GPAI020637-PA"/>
    </source>
</evidence>
<sequence length="140" mass="15687">MKKWGQMENNNNPFNIVFSQRIIGIFGEHCQHKNLDSVMGYLVLEKRKLSTFGRPTISLSSMINFRSLIYDDDTVLGTVFLYVTTVLGGELVATFGGPYITKPNSADLEASVSGSVSYDITRKLKSMFPFSFCVDPRLTN</sequence>
<dbReference type="VEuPathDB" id="VectorBase:GPAI020637"/>
<protein>
    <submittedName>
        <fullName evidence="1">Uncharacterized protein</fullName>
    </submittedName>
</protein>
<dbReference type="AlphaFoldDB" id="A0A1A9ZP40"/>
<dbReference type="Proteomes" id="UP000092445">
    <property type="component" value="Unassembled WGS sequence"/>
</dbReference>
<name>A0A1A9ZP40_GLOPL</name>
<keyword evidence="2" id="KW-1185">Reference proteome</keyword>
<reference evidence="2" key="1">
    <citation type="submission" date="2014-03" db="EMBL/GenBank/DDBJ databases">
        <authorList>
            <person name="Aksoy S."/>
            <person name="Warren W."/>
            <person name="Wilson R.K."/>
        </authorList>
    </citation>
    <scope>NUCLEOTIDE SEQUENCE [LARGE SCALE GENOMIC DNA]</scope>
    <source>
        <strain evidence="2">IAEA</strain>
    </source>
</reference>
<dbReference type="EnsemblMetazoa" id="GPAI020637-RA">
    <property type="protein sequence ID" value="GPAI020637-PA"/>
    <property type="gene ID" value="GPAI020637"/>
</dbReference>
<accession>A0A1A9ZP40</accession>
<organism evidence="1 2">
    <name type="scientific">Glossina pallidipes</name>
    <name type="common">Tsetse fly</name>
    <dbReference type="NCBI Taxonomy" id="7398"/>
    <lineage>
        <taxon>Eukaryota</taxon>
        <taxon>Metazoa</taxon>
        <taxon>Ecdysozoa</taxon>
        <taxon>Arthropoda</taxon>
        <taxon>Hexapoda</taxon>
        <taxon>Insecta</taxon>
        <taxon>Pterygota</taxon>
        <taxon>Neoptera</taxon>
        <taxon>Endopterygota</taxon>
        <taxon>Diptera</taxon>
        <taxon>Brachycera</taxon>
        <taxon>Muscomorpha</taxon>
        <taxon>Hippoboscoidea</taxon>
        <taxon>Glossinidae</taxon>
        <taxon>Glossina</taxon>
    </lineage>
</organism>